<reference evidence="2" key="1">
    <citation type="submission" date="2018-06" db="EMBL/GenBank/DDBJ databases">
        <authorList>
            <person name="Zhirakovskaya E."/>
        </authorList>
    </citation>
    <scope>NUCLEOTIDE SEQUENCE</scope>
</reference>
<feature type="region of interest" description="Disordered" evidence="1">
    <location>
        <begin position="110"/>
        <end position="130"/>
    </location>
</feature>
<proteinExistence type="predicted"/>
<protein>
    <submittedName>
        <fullName evidence="2">Uncharacterized protein</fullName>
    </submittedName>
</protein>
<sequence length="130" mass="14490">GGNDVDYPGVISTSCQRSRCAVIGHPAGRRGEDQKMRLFVNNTINSIYCLEYQLKPSLIRDFFVGQSMVSVGMVAGFGNDQAGRHGADQKMCLFINNAINSTYRLEYHRKPSRIQGKNRMGQAREESGDE</sequence>
<organism evidence="2">
    <name type="scientific">hydrothermal vent metagenome</name>
    <dbReference type="NCBI Taxonomy" id="652676"/>
    <lineage>
        <taxon>unclassified sequences</taxon>
        <taxon>metagenomes</taxon>
        <taxon>ecological metagenomes</taxon>
    </lineage>
</organism>
<dbReference type="AlphaFoldDB" id="A0A3B0V1F6"/>
<dbReference type="EMBL" id="UOEY01000009">
    <property type="protein sequence ID" value="VAW34740.1"/>
    <property type="molecule type" value="Genomic_DNA"/>
</dbReference>
<accession>A0A3B0V1F6</accession>
<name>A0A3B0V1F6_9ZZZZ</name>
<gene>
    <name evidence="2" type="ORF">MNBD_DELTA04-699</name>
</gene>
<evidence type="ECO:0000256" key="1">
    <source>
        <dbReference type="SAM" id="MobiDB-lite"/>
    </source>
</evidence>
<evidence type="ECO:0000313" key="2">
    <source>
        <dbReference type="EMBL" id="VAW34740.1"/>
    </source>
</evidence>
<feature type="non-terminal residue" evidence="2">
    <location>
        <position position="1"/>
    </location>
</feature>